<dbReference type="OrthoDB" id="9786266at2"/>
<proteinExistence type="predicted"/>
<organism evidence="3 4">
    <name type="scientific">Paracoccus aminophilus JCM 7686</name>
    <dbReference type="NCBI Taxonomy" id="1367847"/>
    <lineage>
        <taxon>Bacteria</taxon>
        <taxon>Pseudomonadati</taxon>
        <taxon>Pseudomonadota</taxon>
        <taxon>Alphaproteobacteria</taxon>
        <taxon>Rhodobacterales</taxon>
        <taxon>Paracoccaceae</taxon>
        <taxon>Paracoccus</taxon>
    </lineage>
</organism>
<accession>S5XQD7</accession>
<dbReference type="STRING" id="1367847.JCM7686_0156"/>
<dbReference type="InterPro" id="IPR007210">
    <property type="entry name" value="ABC_Gly_betaine_transp_sub-bd"/>
</dbReference>
<protein>
    <submittedName>
        <fullName evidence="3">Glycine betaine/proline transporter</fullName>
    </submittedName>
</protein>
<keyword evidence="4" id="KW-1185">Reference proteome</keyword>
<evidence type="ECO:0000256" key="1">
    <source>
        <dbReference type="SAM" id="SignalP"/>
    </source>
</evidence>
<dbReference type="PATRIC" id="fig|1367847.3.peg.96"/>
<feature type="signal peptide" evidence="1">
    <location>
        <begin position="1"/>
        <end position="23"/>
    </location>
</feature>
<evidence type="ECO:0000313" key="3">
    <source>
        <dbReference type="EMBL" id="AGT07267.1"/>
    </source>
</evidence>
<dbReference type="GO" id="GO:0043190">
    <property type="term" value="C:ATP-binding cassette (ABC) transporter complex"/>
    <property type="evidence" value="ECO:0007669"/>
    <property type="project" value="InterPro"/>
</dbReference>
<dbReference type="SUPFAM" id="SSF53850">
    <property type="entry name" value="Periplasmic binding protein-like II"/>
    <property type="match status" value="1"/>
</dbReference>
<dbReference type="GO" id="GO:0022857">
    <property type="term" value="F:transmembrane transporter activity"/>
    <property type="evidence" value="ECO:0007669"/>
    <property type="project" value="InterPro"/>
</dbReference>
<evidence type="ECO:0000313" key="4">
    <source>
        <dbReference type="Proteomes" id="UP000015480"/>
    </source>
</evidence>
<name>S5XQD7_PARAH</name>
<dbReference type="AlphaFoldDB" id="S5XQD7"/>
<sequence>MKTRAISALLALPMIGFGAAAWADCGEFTLASMNWQSAEVLANLDQFILNNGYGCKSQIVTSDTVPAITSLVEKGQPEVVPEAWVDLVPEVVAGGLKDGKIVELASSLSDGGQQGWFVPKYMVDANPELATLAGVLKHPELFPAPEDPGKGAIMNGPEGWGGTIVTDQLAKAFDLPGHNFEVVSTGSAAALDGAIAKAYGDKKGILAFYWAPTSLLGKYEMVRIDLGVPNDPAEWKRCTSVADCADPKPNAFPKDNVYTLVSKGFSEKADKDVIDYFSKRSWTNDTVNKLMAWMSDNQATGEEGAKKFLKDNPDTWKAWVTPEAADKINAAL</sequence>
<dbReference type="Gene3D" id="3.40.190.100">
    <property type="entry name" value="Glycine betaine-binding periplasmic protein, domain 2"/>
    <property type="match status" value="1"/>
</dbReference>
<dbReference type="KEGG" id="pami:JCM7686_0156"/>
<dbReference type="Gene3D" id="3.10.105.10">
    <property type="entry name" value="Dipeptide-binding Protein, Domain 3"/>
    <property type="match status" value="1"/>
</dbReference>
<dbReference type="eggNOG" id="COG2113">
    <property type="taxonomic scope" value="Bacteria"/>
</dbReference>
<dbReference type="Pfam" id="PF04069">
    <property type="entry name" value="OpuAC"/>
    <property type="match status" value="1"/>
</dbReference>
<keyword evidence="1" id="KW-0732">Signal</keyword>
<reference evidence="3 4" key="1">
    <citation type="journal article" date="2014" name="BMC Genomics">
        <title>Architecture and functions of a multipartite genome of the methylotrophic bacterium Paracoccus aminophilus JCM 7686, containing primary and secondary chromids.</title>
        <authorList>
            <person name="Dziewit L."/>
            <person name="Czarnecki J."/>
            <person name="Wibberg D."/>
            <person name="Radlinska M."/>
            <person name="Mrozek P."/>
            <person name="Szymczak M."/>
            <person name="Schluter A."/>
            <person name="Puhler A."/>
            <person name="Bartosik D."/>
        </authorList>
    </citation>
    <scope>NUCLEOTIDE SEQUENCE [LARGE SCALE GENOMIC DNA]</scope>
    <source>
        <strain evidence="3">JCM 7686</strain>
    </source>
</reference>
<dbReference type="HOGENOM" id="CLU_072510_0_0_5"/>
<gene>
    <name evidence="3" type="ORF">JCM7686_0156</name>
</gene>
<feature type="domain" description="ABC-type glycine betaine transport system substrate-binding" evidence="2">
    <location>
        <begin position="29"/>
        <end position="310"/>
    </location>
</feature>
<feature type="chain" id="PRO_5004534245" evidence="1">
    <location>
        <begin position="24"/>
        <end position="332"/>
    </location>
</feature>
<dbReference type="EMBL" id="CP006650">
    <property type="protein sequence ID" value="AGT07267.1"/>
    <property type="molecule type" value="Genomic_DNA"/>
</dbReference>
<dbReference type="Proteomes" id="UP000015480">
    <property type="component" value="Chromosome"/>
</dbReference>
<dbReference type="RefSeq" id="WP_020948907.1">
    <property type="nucleotide sequence ID" value="NC_022041.1"/>
</dbReference>
<evidence type="ECO:0000259" key="2">
    <source>
        <dbReference type="Pfam" id="PF04069"/>
    </source>
</evidence>